<feature type="domain" description="OmpR/PhoB-type" evidence="9">
    <location>
        <begin position="121"/>
        <end position="218"/>
    </location>
</feature>
<dbReference type="PROSITE" id="PS50110">
    <property type="entry name" value="RESPONSE_REGULATORY"/>
    <property type="match status" value="1"/>
</dbReference>
<keyword evidence="11" id="KW-1185">Reference proteome</keyword>
<dbReference type="InterPro" id="IPR039420">
    <property type="entry name" value="WalR-like"/>
</dbReference>
<dbReference type="Gene3D" id="1.10.10.10">
    <property type="entry name" value="Winged helix-like DNA-binding domain superfamily/Winged helix DNA-binding domain"/>
    <property type="match status" value="1"/>
</dbReference>
<protein>
    <submittedName>
        <fullName evidence="10">Two-component system, OmpR family, response regulator</fullName>
    </submittedName>
</protein>
<evidence type="ECO:0000256" key="6">
    <source>
        <dbReference type="PROSITE-ProRule" id="PRU00169"/>
    </source>
</evidence>
<evidence type="ECO:0000256" key="7">
    <source>
        <dbReference type="PROSITE-ProRule" id="PRU01091"/>
    </source>
</evidence>
<dbReference type="EMBL" id="LT629758">
    <property type="protein sequence ID" value="SDS22007.1"/>
    <property type="molecule type" value="Genomic_DNA"/>
</dbReference>
<dbReference type="Gene3D" id="6.10.250.690">
    <property type="match status" value="1"/>
</dbReference>
<dbReference type="SMART" id="SM00448">
    <property type="entry name" value="REC"/>
    <property type="match status" value="1"/>
</dbReference>
<dbReference type="GO" id="GO:0032993">
    <property type="term" value="C:protein-DNA complex"/>
    <property type="evidence" value="ECO:0007669"/>
    <property type="project" value="TreeGrafter"/>
</dbReference>
<feature type="modified residue" description="4-aspartylphosphate" evidence="6">
    <location>
        <position position="51"/>
    </location>
</feature>
<dbReference type="CDD" id="cd00383">
    <property type="entry name" value="trans_reg_C"/>
    <property type="match status" value="1"/>
</dbReference>
<dbReference type="FunFam" id="3.40.50.2300:FF:000001">
    <property type="entry name" value="DNA-binding response regulator PhoB"/>
    <property type="match status" value="1"/>
</dbReference>
<dbReference type="OrthoDB" id="5242462at2"/>
<keyword evidence="4 7" id="KW-0238">DNA-binding</keyword>
<dbReference type="Pfam" id="PF00486">
    <property type="entry name" value="Trans_reg_C"/>
    <property type="match status" value="1"/>
</dbReference>
<dbReference type="PANTHER" id="PTHR48111:SF28">
    <property type="entry name" value="TRANSCRIPTIONAL REGULATORY PROTEIN TCRX-RELATED"/>
    <property type="match status" value="1"/>
</dbReference>
<dbReference type="GO" id="GO:0000976">
    <property type="term" value="F:transcription cis-regulatory region binding"/>
    <property type="evidence" value="ECO:0007669"/>
    <property type="project" value="TreeGrafter"/>
</dbReference>
<dbReference type="GO" id="GO:0000156">
    <property type="term" value="F:phosphorelay response regulator activity"/>
    <property type="evidence" value="ECO:0007669"/>
    <property type="project" value="TreeGrafter"/>
</dbReference>
<dbReference type="SMART" id="SM00862">
    <property type="entry name" value="Trans_reg_C"/>
    <property type="match status" value="1"/>
</dbReference>
<organism evidence="10 11">
    <name type="scientific">Actinoplanes derwentensis</name>
    <dbReference type="NCBI Taxonomy" id="113562"/>
    <lineage>
        <taxon>Bacteria</taxon>
        <taxon>Bacillati</taxon>
        <taxon>Actinomycetota</taxon>
        <taxon>Actinomycetes</taxon>
        <taxon>Micromonosporales</taxon>
        <taxon>Micromonosporaceae</taxon>
        <taxon>Actinoplanes</taxon>
    </lineage>
</organism>
<evidence type="ECO:0000256" key="2">
    <source>
        <dbReference type="ARBA" id="ARBA00023012"/>
    </source>
</evidence>
<evidence type="ECO:0000256" key="5">
    <source>
        <dbReference type="ARBA" id="ARBA00023163"/>
    </source>
</evidence>
<evidence type="ECO:0000256" key="1">
    <source>
        <dbReference type="ARBA" id="ARBA00022553"/>
    </source>
</evidence>
<keyword evidence="2" id="KW-0902">Two-component regulatory system</keyword>
<dbReference type="InterPro" id="IPR001789">
    <property type="entry name" value="Sig_transdc_resp-reg_receiver"/>
</dbReference>
<proteinExistence type="predicted"/>
<evidence type="ECO:0000313" key="10">
    <source>
        <dbReference type="EMBL" id="SDS22007.1"/>
    </source>
</evidence>
<accession>A0A1H1QFE1</accession>
<keyword evidence="1 6" id="KW-0597">Phosphoprotein</keyword>
<evidence type="ECO:0000313" key="11">
    <source>
        <dbReference type="Proteomes" id="UP000198688"/>
    </source>
</evidence>
<dbReference type="InterPro" id="IPR016032">
    <property type="entry name" value="Sig_transdc_resp-reg_C-effctor"/>
</dbReference>
<dbReference type="PANTHER" id="PTHR48111">
    <property type="entry name" value="REGULATOR OF RPOS"/>
    <property type="match status" value="1"/>
</dbReference>
<evidence type="ECO:0000259" key="8">
    <source>
        <dbReference type="PROSITE" id="PS50110"/>
    </source>
</evidence>
<keyword evidence="5" id="KW-0804">Transcription</keyword>
<evidence type="ECO:0000256" key="4">
    <source>
        <dbReference type="ARBA" id="ARBA00023125"/>
    </source>
</evidence>
<sequence>MRLLVVDDEATVRELLSDALRFAGFTVASAATGAEAVALAAREPPDLILLDVTLPGMDGFEVVRRMRATGGKVPVLFLSARDAPDDKVTGLSAGGDDYVTKPFHLRELIARIEAILRRAGSGPPSIGGLTLDPDTSEVTRDGRVVRLSPTEFRLLRHLIAHAGRVVSKPDLLAAVWRYDFAGDTGIVDTYVSYLRRKIDTSPPRLIHTQRGAGYVLKVPPP</sequence>
<dbReference type="RefSeq" id="WP_092540875.1">
    <property type="nucleotide sequence ID" value="NZ_BOMJ01000004.1"/>
</dbReference>
<dbReference type="PROSITE" id="PS51755">
    <property type="entry name" value="OMPR_PHOB"/>
    <property type="match status" value="1"/>
</dbReference>
<dbReference type="InterPro" id="IPR001867">
    <property type="entry name" value="OmpR/PhoB-type_DNA-bd"/>
</dbReference>
<feature type="DNA-binding region" description="OmpR/PhoB-type" evidence="7">
    <location>
        <begin position="121"/>
        <end position="218"/>
    </location>
</feature>
<keyword evidence="3" id="KW-0805">Transcription regulation</keyword>
<gene>
    <name evidence="10" type="ORF">SAMN04489716_0286</name>
</gene>
<evidence type="ECO:0000259" key="9">
    <source>
        <dbReference type="PROSITE" id="PS51755"/>
    </source>
</evidence>
<dbReference type="Pfam" id="PF00072">
    <property type="entry name" value="Response_reg"/>
    <property type="match status" value="1"/>
</dbReference>
<dbReference type="InterPro" id="IPR036388">
    <property type="entry name" value="WH-like_DNA-bd_sf"/>
</dbReference>
<feature type="domain" description="Response regulatory" evidence="8">
    <location>
        <begin position="2"/>
        <end position="116"/>
    </location>
</feature>
<name>A0A1H1QFE1_9ACTN</name>
<dbReference type="FunFam" id="1.10.10.10:FF:000005">
    <property type="entry name" value="Two-component system response regulator"/>
    <property type="match status" value="1"/>
</dbReference>
<dbReference type="Proteomes" id="UP000198688">
    <property type="component" value="Chromosome I"/>
</dbReference>
<dbReference type="STRING" id="113562.SAMN04489716_0286"/>
<dbReference type="InterPro" id="IPR011006">
    <property type="entry name" value="CheY-like_superfamily"/>
</dbReference>
<dbReference type="GO" id="GO:0006355">
    <property type="term" value="P:regulation of DNA-templated transcription"/>
    <property type="evidence" value="ECO:0007669"/>
    <property type="project" value="InterPro"/>
</dbReference>
<dbReference type="AlphaFoldDB" id="A0A1H1QFE1"/>
<dbReference type="GO" id="GO:0005829">
    <property type="term" value="C:cytosol"/>
    <property type="evidence" value="ECO:0007669"/>
    <property type="project" value="TreeGrafter"/>
</dbReference>
<dbReference type="SUPFAM" id="SSF52172">
    <property type="entry name" value="CheY-like"/>
    <property type="match status" value="1"/>
</dbReference>
<reference evidence="10 11" key="1">
    <citation type="submission" date="2016-10" db="EMBL/GenBank/DDBJ databases">
        <authorList>
            <person name="de Groot N.N."/>
        </authorList>
    </citation>
    <scope>NUCLEOTIDE SEQUENCE [LARGE SCALE GENOMIC DNA]</scope>
    <source>
        <strain evidence="10 11">DSM 43941</strain>
    </source>
</reference>
<dbReference type="SUPFAM" id="SSF46894">
    <property type="entry name" value="C-terminal effector domain of the bipartite response regulators"/>
    <property type="match status" value="1"/>
</dbReference>
<dbReference type="Gene3D" id="3.40.50.2300">
    <property type="match status" value="1"/>
</dbReference>
<evidence type="ECO:0000256" key="3">
    <source>
        <dbReference type="ARBA" id="ARBA00023015"/>
    </source>
</evidence>